<dbReference type="InterPro" id="IPR042002">
    <property type="entry name" value="Sortase_C"/>
</dbReference>
<keyword evidence="4" id="KW-0472">Membrane</keyword>
<name>A0A940SW12_9ENTE</name>
<keyword evidence="6" id="KW-1185">Reference proteome</keyword>
<dbReference type="Pfam" id="PF04203">
    <property type="entry name" value="Sortase"/>
    <property type="match status" value="1"/>
</dbReference>
<evidence type="ECO:0000313" key="6">
    <source>
        <dbReference type="Proteomes" id="UP000674938"/>
    </source>
</evidence>
<evidence type="ECO:0000256" key="2">
    <source>
        <dbReference type="PIRSR" id="PIRSR605754-1"/>
    </source>
</evidence>
<dbReference type="NCBIfam" id="NF033745">
    <property type="entry name" value="class_C_sortase"/>
    <property type="match status" value="1"/>
</dbReference>
<dbReference type="Gene3D" id="2.40.260.10">
    <property type="entry name" value="Sortase"/>
    <property type="match status" value="1"/>
</dbReference>
<proteinExistence type="predicted"/>
<dbReference type="AlphaFoldDB" id="A0A940SW12"/>
<dbReference type="EMBL" id="JAEEGA010000010">
    <property type="protein sequence ID" value="MBP1042479.1"/>
    <property type="molecule type" value="Genomic_DNA"/>
</dbReference>
<dbReference type="NCBIfam" id="TIGR01076">
    <property type="entry name" value="sortase_fam"/>
    <property type="match status" value="1"/>
</dbReference>
<dbReference type="InterPro" id="IPR005754">
    <property type="entry name" value="Sortase"/>
</dbReference>
<evidence type="ECO:0000256" key="1">
    <source>
        <dbReference type="ARBA" id="ARBA00022801"/>
    </source>
</evidence>
<feature type="active site" description="Acyl-thioester intermediate" evidence="2">
    <location>
        <position position="228"/>
    </location>
</feature>
<evidence type="ECO:0000256" key="4">
    <source>
        <dbReference type="SAM" id="Phobius"/>
    </source>
</evidence>
<comment type="caution">
    <text evidence="5">The sequence shown here is derived from an EMBL/GenBank/DDBJ whole genome shotgun (WGS) entry which is preliminary data.</text>
</comment>
<evidence type="ECO:0000256" key="3">
    <source>
        <dbReference type="SAM" id="MobiDB-lite"/>
    </source>
</evidence>
<feature type="transmembrane region" description="Helical" evidence="4">
    <location>
        <begin position="21"/>
        <end position="42"/>
    </location>
</feature>
<evidence type="ECO:0000313" key="5">
    <source>
        <dbReference type="EMBL" id="MBP1042479.1"/>
    </source>
</evidence>
<dbReference type="Proteomes" id="UP000674938">
    <property type="component" value="Unassembled WGS sequence"/>
</dbReference>
<keyword evidence="4" id="KW-1133">Transmembrane helix</keyword>
<reference evidence="5" key="1">
    <citation type="submission" date="2020-12" db="EMBL/GenBank/DDBJ databases">
        <title>Vagococcus allomyrinae sp. nov. and Enterococcus lavae sp. nov., isolated from the larvae of Allomyrina dichotoma.</title>
        <authorList>
            <person name="Lee S.D."/>
        </authorList>
    </citation>
    <scope>NUCLEOTIDE SEQUENCE</scope>
    <source>
        <strain evidence="5">BWB3-3</strain>
    </source>
</reference>
<feature type="transmembrane region" description="Helical" evidence="4">
    <location>
        <begin position="262"/>
        <end position="281"/>
    </location>
</feature>
<dbReference type="InterPro" id="IPR023365">
    <property type="entry name" value="Sortase_dom-sf"/>
</dbReference>
<keyword evidence="4" id="KW-0812">Transmembrane</keyword>
<gene>
    <name evidence="5" type="ORF">I6N95_15780</name>
</gene>
<keyword evidence="1" id="KW-0378">Hydrolase</keyword>
<dbReference type="RefSeq" id="WP_209529700.1">
    <property type="nucleotide sequence ID" value="NZ_JAEEGA010000010.1"/>
</dbReference>
<feature type="active site" description="Proton donor/acceptor" evidence="2">
    <location>
        <position position="166"/>
    </location>
</feature>
<accession>A0A940SW12</accession>
<dbReference type="CDD" id="cd05827">
    <property type="entry name" value="Sortase_C"/>
    <property type="match status" value="1"/>
</dbReference>
<sequence length="298" mass="33765">MANKRRIKKKRSRKTIKKKKWVDLFFLAVVLAGVGLLLYPIYSDYQLKRSQTMEIRKYQATVSNLSKEEKEQKLAEYEKKNEDQKQGNVPLDEPFANIEGQSSNSLNLKEQSLPEPVAVLDIPKIDLEVQVYPTSSDLVLEKGVGVLEGTAIPSGGMGNHSVLTGHRGLSLGQMFTDLPNLKVNDHFYLTILGEVHAYEIDQIKTITPDDLSHFDRDENEDYITLVTCTPLGINSHRLLVRGHRIPYIAKEKDAKNYWTMKTFLIIGIGCILLVMLILIGVKKCKKRKAGDRRSGQKK</sequence>
<feature type="region of interest" description="Disordered" evidence="3">
    <location>
        <begin position="77"/>
        <end position="96"/>
    </location>
</feature>
<dbReference type="SUPFAM" id="SSF63817">
    <property type="entry name" value="Sortase"/>
    <property type="match status" value="1"/>
</dbReference>
<organism evidence="5 6">
    <name type="scientific">Vagococcus allomyrinae</name>
    <dbReference type="NCBI Taxonomy" id="2794353"/>
    <lineage>
        <taxon>Bacteria</taxon>
        <taxon>Bacillati</taxon>
        <taxon>Bacillota</taxon>
        <taxon>Bacilli</taxon>
        <taxon>Lactobacillales</taxon>
        <taxon>Enterococcaceae</taxon>
        <taxon>Vagococcus</taxon>
    </lineage>
</organism>
<dbReference type="GO" id="GO:0016787">
    <property type="term" value="F:hydrolase activity"/>
    <property type="evidence" value="ECO:0007669"/>
    <property type="project" value="UniProtKB-KW"/>
</dbReference>
<protein>
    <submittedName>
        <fullName evidence="5">Class C sortase</fullName>
    </submittedName>
</protein>